<evidence type="ECO:0000313" key="1">
    <source>
        <dbReference type="EMBL" id="CAJ1402387.1"/>
    </source>
</evidence>
<dbReference type="Proteomes" id="UP001178507">
    <property type="component" value="Unassembled WGS sequence"/>
</dbReference>
<proteinExistence type="predicted"/>
<reference evidence="1" key="1">
    <citation type="submission" date="2023-08" db="EMBL/GenBank/DDBJ databases">
        <authorList>
            <person name="Chen Y."/>
            <person name="Shah S."/>
            <person name="Dougan E. K."/>
            <person name="Thang M."/>
            <person name="Chan C."/>
        </authorList>
    </citation>
    <scope>NUCLEOTIDE SEQUENCE</scope>
</reference>
<name>A0AA36JB32_9DINO</name>
<organism evidence="1 2">
    <name type="scientific">Effrenium voratum</name>
    <dbReference type="NCBI Taxonomy" id="2562239"/>
    <lineage>
        <taxon>Eukaryota</taxon>
        <taxon>Sar</taxon>
        <taxon>Alveolata</taxon>
        <taxon>Dinophyceae</taxon>
        <taxon>Suessiales</taxon>
        <taxon>Symbiodiniaceae</taxon>
        <taxon>Effrenium</taxon>
    </lineage>
</organism>
<evidence type="ECO:0008006" key="3">
    <source>
        <dbReference type="Google" id="ProtNLM"/>
    </source>
</evidence>
<dbReference type="AlphaFoldDB" id="A0AA36JB32"/>
<keyword evidence="2" id="KW-1185">Reference proteome</keyword>
<comment type="caution">
    <text evidence="1">The sequence shown here is derived from an EMBL/GenBank/DDBJ whole genome shotgun (WGS) entry which is preliminary data.</text>
</comment>
<sequence length="436" mass="49151">MEIPHASFQGEAVLMRLLDPGVRVRARQQLPQAWARETMWRRAGEAAADVKERLAAQLLSWPLEKMIEANWSWYEPMMFERRREQLLASGNRLDILAIDGNCKLHRRTCGMPFAEVVPSPHVGKLLLRGCSQRPHGADTLCCVHAADRDLPGRPCHGEIGSHRLKRALHAEGDVCHLEVRLAGFGSWQPACTVGQEMLARYFANLADANIRRRRQKRVESRAKKWIGMRPRRRTFLAPWSSARARQESSCQTHKETEQHVTAAARTAGFLLAVSEGGLVADCNEVIAAESLSQRYHFLAKVASRLNSLQIVVHDDACHLRLFCAQHRLASDIAGRLSNMSFIVDRFHATGHKGVFCRNHCLPTSQNNELLLGNFPTDIAESVNALYSPLGHTIHHMNKHFAQLVVQECTDVHNLARLQSIRDKQRASAKKRRLSQA</sequence>
<accession>A0AA36JB32</accession>
<protein>
    <recommendedName>
        <fullName evidence="3">Transposase</fullName>
    </recommendedName>
</protein>
<gene>
    <name evidence="1" type="ORF">EVOR1521_LOCUS25297</name>
</gene>
<evidence type="ECO:0000313" key="2">
    <source>
        <dbReference type="Proteomes" id="UP001178507"/>
    </source>
</evidence>
<dbReference type="EMBL" id="CAUJNA010003450">
    <property type="protein sequence ID" value="CAJ1402387.1"/>
    <property type="molecule type" value="Genomic_DNA"/>
</dbReference>